<dbReference type="PROSITE" id="PS00678">
    <property type="entry name" value="WD_REPEATS_1"/>
    <property type="match status" value="1"/>
</dbReference>
<evidence type="ECO:0000256" key="4">
    <source>
        <dbReference type="ARBA" id="ARBA00022737"/>
    </source>
</evidence>
<dbReference type="SUPFAM" id="SSF50978">
    <property type="entry name" value="WD40 repeat-like"/>
    <property type="match status" value="1"/>
</dbReference>
<feature type="repeat" description="WD" evidence="8">
    <location>
        <begin position="315"/>
        <end position="356"/>
    </location>
</feature>
<dbReference type="InterPro" id="IPR020472">
    <property type="entry name" value="WD40_PAC1"/>
</dbReference>
<feature type="repeat" description="WD" evidence="8">
    <location>
        <begin position="357"/>
        <end position="388"/>
    </location>
</feature>
<evidence type="ECO:0000256" key="2">
    <source>
        <dbReference type="ARBA" id="ARBA00022574"/>
    </source>
</evidence>
<dbReference type="Proteomes" id="UP000037460">
    <property type="component" value="Unassembled WGS sequence"/>
</dbReference>
<dbReference type="GO" id="GO:0000398">
    <property type="term" value="P:mRNA splicing, via spliceosome"/>
    <property type="evidence" value="ECO:0007669"/>
    <property type="project" value="InterPro"/>
</dbReference>
<dbReference type="SMART" id="SM00667">
    <property type="entry name" value="LisH"/>
    <property type="match status" value="1"/>
</dbReference>
<dbReference type="PANTHER" id="PTHR22848">
    <property type="entry name" value="WD40 REPEAT PROTEIN"/>
    <property type="match status" value="1"/>
</dbReference>
<name>A0A0M0JFB5_9EUKA</name>
<protein>
    <recommendedName>
        <fullName evidence="7">WD40 repeat-containing protein SMU1</fullName>
    </recommendedName>
</protein>
<dbReference type="PROSITE" id="PS50294">
    <property type="entry name" value="WD_REPEATS_REGION"/>
    <property type="match status" value="5"/>
</dbReference>
<evidence type="ECO:0000313" key="10">
    <source>
        <dbReference type="EMBL" id="KOO24928.1"/>
    </source>
</evidence>
<keyword evidence="2 8" id="KW-0853">WD repeat</keyword>
<feature type="region of interest" description="Disordered" evidence="9">
    <location>
        <begin position="265"/>
        <end position="293"/>
    </location>
</feature>
<keyword evidence="4" id="KW-0677">Repeat</keyword>
<dbReference type="InterPro" id="IPR015943">
    <property type="entry name" value="WD40/YVTN_repeat-like_dom_sf"/>
</dbReference>
<evidence type="ECO:0000256" key="5">
    <source>
        <dbReference type="ARBA" id="ARBA00023187"/>
    </source>
</evidence>
<comment type="similarity">
    <text evidence="6">Belongs to the WD repeat SMU1 family.</text>
</comment>
<feature type="compositionally biased region" description="Low complexity" evidence="9">
    <location>
        <begin position="265"/>
        <end position="284"/>
    </location>
</feature>
<dbReference type="Gene3D" id="2.130.10.10">
    <property type="entry name" value="YVTN repeat-like/Quinoprotein amine dehydrogenase"/>
    <property type="match status" value="3"/>
</dbReference>
<keyword evidence="5" id="KW-0508">mRNA splicing</keyword>
<dbReference type="InterPro" id="IPR045184">
    <property type="entry name" value="SMU1"/>
</dbReference>
<keyword evidence="11" id="KW-1185">Reference proteome</keyword>
<dbReference type="EMBL" id="JWZX01003037">
    <property type="protein sequence ID" value="KOO24928.1"/>
    <property type="molecule type" value="Genomic_DNA"/>
</dbReference>
<organism evidence="10 11">
    <name type="scientific">Chrysochromulina tobinii</name>
    <dbReference type="NCBI Taxonomy" id="1460289"/>
    <lineage>
        <taxon>Eukaryota</taxon>
        <taxon>Haptista</taxon>
        <taxon>Haptophyta</taxon>
        <taxon>Prymnesiophyceae</taxon>
        <taxon>Prymnesiales</taxon>
        <taxon>Chrysochromulinaceae</taxon>
        <taxon>Chrysochromulina</taxon>
    </lineage>
</organism>
<keyword evidence="3" id="KW-0507">mRNA processing</keyword>
<dbReference type="InterPro" id="IPR036322">
    <property type="entry name" value="WD40_repeat_dom_sf"/>
</dbReference>
<dbReference type="Pfam" id="PF00400">
    <property type="entry name" value="WD40"/>
    <property type="match status" value="7"/>
</dbReference>
<evidence type="ECO:0000256" key="6">
    <source>
        <dbReference type="ARBA" id="ARBA00025801"/>
    </source>
</evidence>
<feature type="repeat" description="WD" evidence="8">
    <location>
        <begin position="447"/>
        <end position="488"/>
    </location>
</feature>
<proteinExistence type="inferred from homology"/>
<accession>A0A0M0JFB5</accession>
<feature type="repeat" description="WD" evidence="8">
    <location>
        <begin position="588"/>
        <end position="617"/>
    </location>
</feature>
<feature type="repeat" description="WD" evidence="8">
    <location>
        <begin position="531"/>
        <end position="572"/>
    </location>
</feature>
<dbReference type="PROSITE" id="PS50082">
    <property type="entry name" value="WD_REPEATS_2"/>
    <property type="match status" value="7"/>
</dbReference>
<gene>
    <name evidence="10" type="ORF">Ctob_006798</name>
</gene>
<evidence type="ECO:0000313" key="11">
    <source>
        <dbReference type="Proteomes" id="UP000037460"/>
    </source>
</evidence>
<evidence type="ECO:0000256" key="1">
    <source>
        <dbReference type="ARBA" id="ARBA00004324"/>
    </source>
</evidence>
<reference evidence="11" key="1">
    <citation type="journal article" date="2015" name="PLoS Genet.">
        <title>Genome Sequence and Transcriptome Analyses of Chrysochromulina tobin: Metabolic Tools for Enhanced Algal Fitness in the Prominent Order Prymnesiales (Haptophyceae).</title>
        <authorList>
            <person name="Hovde B.T."/>
            <person name="Deodato C.R."/>
            <person name="Hunsperger H.M."/>
            <person name="Ryken S.A."/>
            <person name="Yost W."/>
            <person name="Jha R.K."/>
            <person name="Patterson J."/>
            <person name="Monnat R.J. Jr."/>
            <person name="Barlow S.B."/>
            <person name="Starkenburg S.R."/>
            <person name="Cattolico R.A."/>
        </authorList>
    </citation>
    <scope>NUCLEOTIDE SEQUENCE</scope>
    <source>
        <strain evidence="11">CCMP291</strain>
    </source>
</reference>
<dbReference type="PRINTS" id="PR00320">
    <property type="entry name" value="GPROTEINBRPT"/>
</dbReference>
<feature type="repeat" description="WD" evidence="8">
    <location>
        <begin position="618"/>
        <end position="649"/>
    </location>
</feature>
<dbReference type="InterPro" id="IPR001680">
    <property type="entry name" value="WD40_rpt"/>
</dbReference>
<dbReference type="AlphaFoldDB" id="A0A0M0JFB5"/>
<dbReference type="SMART" id="SM00320">
    <property type="entry name" value="WD40"/>
    <property type="match status" value="7"/>
</dbReference>
<evidence type="ECO:0000256" key="8">
    <source>
        <dbReference type="PROSITE-ProRule" id="PRU00221"/>
    </source>
</evidence>
<dbReference type="GO" id="GO:0016607">
    <property type="term" value="C:nuclear speck"/>
    <property type="evidence" value="ECO:0007669"/>
    <property type="project" value="UniProtKB-SubCell"/>
</dbReference>
<dbReference type="OrthoDB" id="674604at2759"/>
<evidence type="ECO:0000256" key="9">
    <source>
        <dbReference type="SAM" id="MobiDB-lite"/>
    </source>
</evidence>
<comment type="subcellular location">
    <subcellularLocation>
        <location evidence="1">Nucleus speckle</location>
    </subcellularLocation>
</comment>
<feature type="repeat" description="WD" evidence="8">
    <location>
        <begin position="489"/>
        <end position="530"/>
    </location>
</feature>
<dbReference type="InterPro" id="IPR006594">
    <property type="entry name" value="LisH"/>
</dbReference>
<dbReference type="InterPro" id="IPR019775">
    <property type="entry name" value="WD40_repeat_CS"/>
</dbReference>
<dbReference type="CDD" id="cd00200">
    <property type="entry name" value="WD40"/>
    <property type="match status" value="1"/>
</dbReference>
<sequence>MGHFDPNDPSIKREIVHLILQYLQDEGYTASFLTMQDESNVKLAEQQTQRSLFKRMRKAILEGDWPEFDKLCGKMSFQQQKSFQYSAYREQFIELIEAHEYQKAFTHLTKRLKPLERSAASAGDFKNLCYLLTCRSVHEVLPHWQGVSAAREALLAQFATMMDLEERQQEGEVVLPASRLVTLLEQAAAYQVSHSATAFGGALATAAAPTDTAPTVSVPDAAGAVIYGIGACGTAPLAVGSAGSAEPASTGGRIGTTGGIGDLGDLGSAAARMPSKAPSWAPPKSSRPPPGQQTVTSLLADYAAPCLPNAVHRTLRGHAAGLKTVAWLGRTGLLLSGGNDPAVCLWETRTGTCISRLEGHAARVWQLAVGRTDGHVASASADGTIKLWRCIEAAEAEAAAADDGVATVDFAGARSGAPEDPSGGVGGVGIGVVVEDPPPAFGPVGTLTGHQGDVYSVCFHPVDDQLVSCGYDKSVRLFDTAVGTEVRAFLGHELPVRQAVYNATGNLIVSGGKDATLFFWDERSALCVRKLRHSLGEVTSVQLSNCGMQLLVSSKDNAARLWDVRAARPLRAYKGHLNTCKNFVRARFGPGRDSVMSGSEDGSVCLWSLASAELLHRLRGHTDVVYDAVWNPSLGLLASCSQDGTVRTWRHDPCQPLTPTDAQAEMW</sequence>
<dbReference type="PROSITE" id="PS50896">
    <property type="entry name" value="LISH"/>
    <property type="match status" value="1"/>
</dbReference>
<evidence type="ECO:0000256" key="7">
    <source>
        <dbReference type="ARBA" id="ARBA00026184"/>
    </source>
</evidence>
<evidence type="ECO:0000256" key="3">
    <source>
        <dbReference type="ARBA" id="ARBA00022664"/>
    </source>
</evidence>
<comment type="caution">
    <text evidence="10">The sequence shown here is derived from an EMBL/GenBank/DDBJ whole genome shotgun (WGS) entry which is preliminary data.</text>
</comment>